<proteinExistence type="predicted"/>
<keyword evidence="2" id="KW-1185">Reference proteome</keyword>
<name>A0ABQ9HAI2_9NEOP</name>
<sequence length="148" mass="17508">MKEGWVEGCGHCGVEMEVALGKFIVLRQIIRRKKMQASYRLWVHPINVRRHTYGAFAHLFPDLVNYPLKFFNFFRMKYETFVEFNNLVRDEIVTENTNYHQAIQPEHKYVTAGESFSSLSYTYRMGVRTVHDIVLEFNAAIWNILQPT</sequence>
<gene>
    <name evidence="1" type="ORF">PR048_017737</name>
</gene>
<comment type="caution">
    <text evidence="1">The sequence shown here is derived from an EMBL/GenBank/DDBJ whole genome shotgun (WGS) entry which is preliminary data.</text>
</comment>
<evidence type="ECO:0000313" key="2">
    <source>
        <dbReference type="Proteomes" id="UP001159363"/>
    </source>
</evidence>
<dbReference type="EMBL" id="JARBHB010000006">
    <property type="protein sequence ID" value="KAJ8881261.1"/>
    <property type="molecule type" value="Genomic_DNA"/>
</dbReference>
<reference evidence="1 2" key="1">
    <citation type="submission" date="2023-02" db="EMBL/GenBank/DDBJ databases">
        <title>LHISI_Scaffold_Assembly.</title>
        <authorList>
            <person name="Stuart O.P."/>
            <person name="Cleave R."/>
            <person name="Magrath M.J.L."/>
            <person name="Mikheyev A.S."/>
        </authorList>
    </citation>
    <scope>NUCLEOTIDE SEQUENCE [LARGE SCALE GENOMIC DNA]</scope>
    <source>
        <strain evidence="1">Daus_M_001</strain>
        <tissue evidence="1">Leg muscle</tissue>
    </source>
</reference>
<accession>A0ABQ9HAI2</accession>
<protein>
    <submittedName>
        <fullName evidence="1">Uncharacterized protein</fullName>
    </submittedName>
</protein>
<dbReference type="Proteomes" id="UP001159363">
    <property type="component" value="Chromosome 5"/>
</dbReference>
<evidence type="ECO:0000313" key="1">
    <source>
        <dbReference type="EMBL" id="KAJ8881261.1"/>
    </source>
</evidence>
<organism evidence="1 2">
    <name type="scientific">Dryococelus australis</name>
    <dbReference type="NCBI Taxonomy" id="614101"/>
    <lineage>
        <taxon>Eukaryota</taxon>
        <taxon>Metazoa</taxon>
        <taxon>Ecdysozoa</taxon>
        <taxon>Arthropoda</taxon>
        <taxon>Hexapoda</taxon>
        <taxon>Insecta</taxon>
        <taxon>Pterygota</taxon>
        <taxon>Neoptera</taxon>
        <taxon>Polyneoptera</taxon>
        <taxon>Phasmatodea</taxon>
        <taxon>Verophasmatodea</taxon>
        <taxon>Anareolatae</taxon>
        <taxon>Phasmatidae</taxon>
        <taxon>Eurycanthinae</taxon>
        <taxon>Dryococelus</taxon>
    </lineage>
</organism>